<proteinExistence type="predicted"/>
<accession>A0A4Y7SFE7</accession>
<sequence length="559" mass="61721">MPSKRLMPLMSSAPKSTPVLQVLDTPELLAIILCFLKEHYVAETPTSESGTPRWRGKIVQLTTVNTSFFRASIDLLWEGVGSLQPFLAMVNPSSGSEASMECDDGIGRDAWGRFELYASRVKVLTLDSYDFYPCWAIYMAMSSQRPYPLFPMLRELTFASGDSMSLLVAMDSRPTVQNLRIALNPENVVAEAYEATAALTASLVEHAEPLTTMDLDYPVDKGILRNVSKISSLRHLTVHIRTGGAVEIAPLVNLASLRSLNLKVDNFEGDSEQGLLRRGVLSRMMAARTHPHLQDLTIAAPTGTQIAVARILGPVTLKSLQLTVCYSGSAQHSSQALSLALTSYIGRNPNLKSLAVGSICSFKHPQSTNRTADAIFDWSREFCSRLSELRELERLDLTGILLPTPDFVRRVFDTLPSFPQLRKFRLTPHPASSYVEPWVLPKIEDLTQIPIHNPLLASLAMPVDSRSFIPPAAPVRTSESVQLLSLAFHPLLRNQMSHDSALSVSLFLDQLFPCIRSLTSNFPPASPHKAAWKPVKQMVDAYQLVRARAMQNAGLFSSP</sequence>
<name>A0A4Y7SFE7_COPMI</name>
<organism evidence="1 2">
    <name type="scientific">Coprinellus micaceus</name>
    <name type="common">Glistening ink-cap mushroom</name>
    <name type="synonym">Coprinus micaceus</name>
    <dbReference type="NCBI Taxonomy" id="71717"/>
    <lineage>
        <taxon>Eukaryota</taxon>
        <taxon>Fungi</taxon>
        <taxon>Dikarya</taxon>
        <taxon>Basidiomycota</taxon>
        <taxon>Agaricomycotina</taxon>
        <taxon>Agaricomycetes</taxon>
        <taxon>Agaricomycetidae</taxon>
        <taxon>Agaricales</taxon>
        <taxon>Agaricineae</taxon>
        <taxon>Psathyrellaceae</taxon>
        <taxon>Coprinellus</taxon>
    </lineage>
</organism>
<comment type="caution">
    <text evidence="1">The sequence shown here is derived from an EMBL/GenBank/DDBJ whole genome shotgun (WGS) entry which is preliminary data.</text>
</comment>
<dbReference type="OrthoDB" id="2858000at2759"/>
<evidence type="ECO:0008006" key="3">
    <source>
        <dbReference type="Google" id="ProtNLM"/>
    </source>
</evidence>
<reference evidence="1 2" key="1">
    <citation type="journal article" date="2019" name="Nat. Ecol. Evol.">
        <title>Megaphylogeny resolves global patterns of mushroom evolution.</title>
        <authorList>
            <person name="Varga T."/>
            <person name="Krizsan K."/>
            <person name="Foldi C."/>
            <person name="Dima B."/>
            <person name="Sanchez-Garcia M."/>
            <person name="Sanchez-Ramirez S."/>
            <person name="Szollosi G.J."/>
            <person name="Szarkandi J.G."/>
            <person name="Papp V."/>
            <person name="Albert L."/>
            <person name="Andreopoulos W."/>
            <person name="Angelini C."/>
            <person name="Antonin V."/>
            <person name="Barry K.W."/>
            <person name="Bougher N.L."/>
            <person name="Buchanan P."/>
            <person name="Buyck B."/>
            <person name="Bense V."/>
            <person name="Catcheside P."/>
            <person name="Chovatia M."/>
            <person name="Cooper J."/>
            <person name="Damon W."/>
            <person name="Desjardin D."/>
            <person name="Finy P."/>
            <person name="Geml J."/>
            <person name="Haridas S."/>
            <person name="Hughes K."/>
            <person name="Justo A."/>
            <person name="Karasinski D."/>
            <person name="Kautmanova I."/>
            <person name="Kiss B."/>
            <person name="Kocsube S."/>
            <person name="Kotiranta H."/>
            <person name="LaButti K.M."/>
            <person name="Lechner B.E."/>
            <person name="Liimatainen K."/>
            <person name="Lipzen A."/>
            <person name="Lukacs Z."/>
            <person name="Mihaltcheva S."/>
            <person name="Morgado L.N."/>
            <person name="Niskanen T."/>
            <person name="Noordeloos M.E."/>
            <person name="Ohm R.A."/>
            <person name="Ortiz-Santana B."/>
            <person name="Ovrebo C."/>
            <person name="Racz N."/>
            <person name="Riley R."/>
            <person name="Savchenko A."/>
            <person name="Shiryaev A."/>
            <person name="Soop K."/>
            <person name="Spirin V."/>
            <person name="Szebenyi C."/>
            <person name="Tomsovsky M."/>
            <person name="Tulloss R.E."/>
            <person name="Uehling J."/>
            <person name="Grigoriev I.V."/>
            <person name="Vagvolgyi C."/>
            <person name="Papp T."/>
            <person name="Martin F.M."/>
            <person name="Miettinen O."/>
            <person name="Hibbett D.S."/>
            <person name="Nagy L.G."/>
        </authorList>
    </citation>
    <scope>NUCLEOTIDE SEQUENCE [LARGE SCALE GENOMIC DNA]</scope>
    <source>
        <strain evidence="1 2">FP101781</strain>
    </source>
</reference>
<gene>
    <name evidence="1" type="ORF">FA13DRAFT_1743096</name>
</gene>
<dbReference type="Gene3D" id="3.80.10.10">
    <property type="entry name" value="Ribonuclease Inhibitor"/>
    <property type="match status" value="1"/>
</dbReference>
<dbReference type="STRING" id="71717.A0A4Y7SFE7"/>
<dbReference type="SUPFAM" id="SSF52047">
    <property type="entry name" value="RNI-like"/>
    <property type="match status" value="1"/>
</dbReference>
<evidence type="ECO:0000313" key="1">
    <source>
        <dbReference type="EMBL" id="TEB20366.1"/>
    </source>
</evidence>
<dbReference type="EMBL" id="QPFP01000143">
    <property type="protein sequence ID" value="TEB20366.1"/>
    <property type="molecule type" value="Genomic_DNA"/>
</dbReference>
<dbReference type="AlphaFoldDB" id="A0A4Y7SFE7"/>
<protein>
    <recommendedName>
        <fullName evidence="3">F-box domain-containing protein</fullName>
    </recommendedName>
</protein>
<keyword evidence="2" id="KW-1185">Reference proteome</keyword>
<dbReference type="Proteomes" id="UP000298030">
    <property type="component" value="Unassembled WGS sequence"/>
</dbReference>
<dbReference type="InterPro" id="IPR032675">
    <property type="entry name" value="LRR_dom_sf"/>
</dbReference>
<evidence type="ECO:0000313" key="2">
    <source>
        <dbReference type="Proteomes" id="UP000298030"/>
    </source>
</evidence>